<dbReference type="EMBL" id="CAXDID020000450">
    <property type="protein sequence ID" value="CAL6092944.1"/>
    <property type="molecule type" value="Genomic_DNA"/>
</dbReference>
<keyword evidence="1" id="KW-1133">Transmembrane helix</keyword>
<evidence type="ECO:0000313" key="3">
    <source>
        <dbReference type="EMBL" id="CAL6092944.1"/>
    </source>
</evidence>
<protein>
    <submittedName>
        <fullName evidence="3">Hypothetical_protein</fullName>
    </submittedName>
</protein>
<feature type="transmembrane region" description="Helical" evidence="1">
    <location>
        <begin position="150"/>
        <end position="170"/>
    </location>
</feature>
<keyword evidence="4" id="KW-1185">Reference proteome</keyword>
<sequence length="192" mass="21871">MYTTILGRQQVPALQRPLTGVMYMVTETVTSFYEGCYKGFHLSYNAKYIWFELLVNSASTTYSITTNQLYSLTLASKNTTQSNITQLTQVLNLSMELINISFVMTKDILEMIQHSTSTSLFITQDKITVDFISLLKVVNRNIDSFYTQQFIALGISMGASLIISIAYYVIKLHVQIPVKKTKIILKDFDEIE</sequence>
<reference evidence="2" key="1">
    <citation type="submission" date="2023-06" db="EMBL/GenBank/DDBJ databases">
        <authorList>
            <person name="Kurt Z."/>
        </authorList>
    </citation>
    <scope>NUCLEOTIDE SEQUENCE</scope>
</reference>
<evidence type="ECO:0000256" key="1">
    <source>
        <dbReference type="SAM" id="Phobius"/>
    </source>
</evidence>
<organism evidence="2">
    <name type="scientific">Hexamita inflata</name>
    <dbReference type="NCBI Taxonomy" id="28002"/>
    <lineage>
        <taxon>Eukaryota</taxon>
        <taxon>Metamonada</taxon>
        <taxon>Diplomonadida</taxon>
        <taxon>Hexamitidae</taxon>
        <taxon>Hexamitinae</taxon>
        <taxon>Hexamita</taxon>
    </lineage>
</organism>
<keyword evidence="1" id="KW-0472">Membrane</keyword>
<dbReference type="Proteomes" id="UP001642409">
    <property type="component" value="Unassembled WGS sequence"/>
</dbReference>
<name>A0AA86P4C3_9EUKA</name>
<evidence type="ECO:0000313" key="4">
    <source>
        <dbReference type="Proteomes" id="UP001642409"/>
    </source>
</evidence>
<dbReference type="EMBL" id="CATOUU010000490">
    <property type="protein sequence ID" value="CAI9931433.1"/>
    <property type="molecule type" value="Genomic_DNA"/>
</dbReference>
<accession>A0AA86P4C3</accession>
<comment type="caution">
    <text evidence="2">The sequence shown here is derived from an EMBL/GenBank/DDBJ whole genome shotgun (WGS) entry which is preliminary data.</text>
</comment>
<gene>
    <name evidence="2" type="ORF">HINF_LOCUS19078</name>
    <name evidence="3" type="ORF">HINF_LOCUS66566</name>
</gene>
<evidence type="ECO:0000313" key="2">
    <source>
        <dbReference type="EMBL" id="CAI9931433.1"/>
    </source>
</evidence>
<proteinExistence type="predicted"/>
<keyword evidence="1" id="KW-0812">Transmembrane</keyword>
<dbReference type="AlphaFoldDB" id="A0AA86P4C3"/>
<reference evidence="3 4" key="2">
    <citation type="submission" date="2024-07" db="EMBL/GenBank/DDBJ databases">
        <authorList>
            <person name="Akdeniz Z."/>
        </authorList>
    </citation>
    <scope>NUCLEOTIDE SEQUENCE [LARGE SCALE GENOMIC DNA]</scope>
</reference>